<dbReference type="EnsemblMetazoa" id="CapteT183767">
    <property type="protein sequence ID" value="CapteP183767"/>
    <property type="gene ID" value="CapteG183767"/>
</dbReference>
<dbReference type="Proteomes" id="UP000014760">
    <property type="component" value="Unassembled WGS sequence"/>
</dbReference>
<evidence type="ECO:0000256" key="5">
    <source>
        <dbReference type="SAM" id="MobiDB-lite"/>
    </source>
</evidence>
<organism evidence="7">
    <name type="scientific">Capitella teleta</name>
    <name type="common">Polychaete worm</name>
    <dbReference type="NCBI Taxonomy" id="283909"/>
    <lineage>
        <taxon>Eukaryota</taxon>
        <taxon>Metazoa</taxon>
        <taxon>Spiralia</taxon>
        <taxon>Lophotrochozoa</taxon>
        <taxon>Annelida</taxon>
        <taxon>Polychaeta</taxon>
        <taxon>Sedentaria</taxon>
        <taxon>Scolecida</taxon>
        <taxon>Capitellidae</taxon>
        <taxon>Capitella</taxon>
    </lineage>
</organism>
<dbReference type="OMA" id="HEMSHTH"/>
<dbReference type="Pfam" id="PF02535">
    <property type="entry name" value="Zip"/>
    <property type="match status" value="1"/>
</dbReference>
<dbReference type="EMBL" id="KB308761">
    <property type="protein sequence ID" value="ELT96667.1"/>
    <property type="molecule type" value="Genomic_DNA"/>
</dbReference>
<dbReference type="AlphaFoldDB" id="R7TST2"/>
<dbReference type="InterPro" id="IPR003689">
    <property type="entry name" value="ZIP"/>
</dbReference>
<feature type="transmembrane region" description="Helical" evidence="6">
    <location>
        <begin position="304"/>
        <end position="324"/>
    </location>
</feature>
<evidence type="ECO:0000256" key="6">
    <source>
        <dbReference type="SAM" id="Phobius"/>
    </source>
</evidence>
<keyword evidence="9" id="KW-1185">Reference proteome</keyword>
<evidence type="ECO:0000313" key="9">
    <source>
        <dbReference type="Proteomes" id="UP000014760"/>
    </source>
</evidence>
<feature type="transmembrane region" description="Helical" evidence="6">
    <location>
        <begin position="90"/>
        <end position="114"/>
    </location>
</feature>
<comment type="subcellular location">
    <subcellularLocation>
        <location evidence="1">Membrane</location>
        <topology evidence="1">Multi-pass membrane protein</topology>
    </subcellularLocation>
</comment>
<feature type="region of interest" description="Disordered" evidence="5">
    <location>
        <begin position="141"/>
        <end position="166"/>
    </location>
</feature>
<reference evidence="8" key="3">
    <citation type="submission" date="2015-06" db="UniProtKB">
        <authorList>
            <consortium name="EnsemblMetazoa"/>
        </authorList>
    </citation>
    <scope>IDENTIFICATION</scope>
</reference>
<evidence type="ECO:0008006" key="10">
    <source>
        <dbReference type="Google" id="ProtNLM"/>
    </source>
</evidence>
<reference evidence="9" key="1">
    <citation type="submission" date="2012-12" db="EMBL/GenBank/DDBJ databases">
        <authorList>
            <person name="Hellsten U."/>
            <person name="Grimwood J."/>
            <person name="Chapman J.A."/>
            <person name="Shapiro H."/>
            <person name="Aerts A."/>
            <person name="Otillar R.P."/>
            <person name="Terry A.Y."/>
            <person name="Boore J.L."/>
            <person name="Simakov O."/>
            <person name="Marletaz F."/>
            <person name="Cho S.-J."/>
            <person name="Edsinger-Gonzales E."/>
            <person name="Havlak P."/>
            <person name="Kuo D.-H."/>
            <person name="Larsson T."/>
            <person name="Lv J."/>
            <person name="Arendt D."/>
            <person name="Savage R."/>
            <person name="Osoegawa K."/>
            <person name="de Jong P."/>
            <person name="Lindberg D.R."/>
            <person name="Seaver E.C."/>
            <person name="Weisblat D.A."/>
            <person name="Putnam N.H."/>
            <person name="Grigoriev I.V."/>
            <person name="Rokhsar D.S."/>
        </authorList>
    </citation>
    <scope>NUCLEOTIDE SEQUENCE</scope>
    <source>
        <strain evidence="9">I ESC-2004</strain>
    </source>
</reference>
<gene>
    <name evidence="7" type="ORF">CAPTEDRAFT_183767</name>
</gene>
<evidence type="ECO:0000256" key="1">
    <source>
        <dbReference type="ARBA" id="ARBA00004141"/>
    </source>
</evidence>
<feature type="compositionally biased region" description="Acidic residues" evidence="5">
    <location>
        <begin position="152"/>
        <end position="161"/>
    </location>
</feature>
<feature type="transmembrane region" description="Helical" evidence="6">
    <location>
        <begin position="207"/>
        <end position="227"/>
    </location>
</feature>
<accession>R7TST2</accession>
<feature type="compositionally biased region" description="Polar residues" evidence="5">
    <location>
        <begin position="141"/>
        <end position="150"/>
    </location>
</feature>
<dbReference type="PANTHER" id="PTHR11040:SF140">
    <property type="entry name" value="ZRT (ZRT), IRT- (IRT-) LIKE PROTEIN TRANSPORTER"/>
    <property type="match status" value="1"/>
</dbReference>
<feature type="transmembrane region" description="Helical" evidence="6">
    <location>
        <begin position="272"/>
        <end position="292"/>
    </location>
</feature>
<feature type="transmembrane region" description="Helical" evidence="6">
    <location>
        <begin position="178"/>
        <end position="195"/>
    </location>
</feature>
<feature type="transmembrane region" description="Helical" evidence="6">
    <location>
        <begin position="49"/>
        <end position="70"/>
    </location>
</feature>
<evidence type="ECO:0000256" key="3">
    <source>
        <dbReference type="ARBA" id="ARBA00022989"/>
    </source>
</evidence>
<dbReference type="GO" id="GO:0005385">
    <property type="term" value="F:zinc ion transmembrane transporter activity"/>
    <property type="evidence" value="ECO:0007669"/>
    <property type="project" value="TreeGrafter"/>
</dbReference>
<dbReference type="GO" id="GO:0005886">
    <property type="term" value="C:plasma membrane"/>
    <property type="evidence" value="ECO:0007669"/>
    <property type="project" value="TreeGrafter"/>
</dbReference>
<dbReference type="OrthoDB" id="448280at2759"/>
<evidence type="ECO:0000313" key="7">
    <source>
        <dbReference type="EMBL" id="ELT96667.1"/>
    </source>
</evidence>
<feature type="transmembrane region" description="Helical" evidence="6">
    <location>
        <begin position="239"/>
        <end position="260"/>
    </location>
</feature>
<keyword evidence="4 6" id="KW-0472">Membrane</keyword>
<keyword evidence="3 6" id="KW-1133">Transmembrane helix</keyword>
<dbReference type="EMBL" id="AMQN01011211">
    <property type="status" value="NOT_ANNOTATED_CDS"/>
    <property type="molecule type" value="Genomic_DNA"/>
</dbReference>
<evidence type="ECO:0000313" key="8">
    <source>
        <dbReference type="EnsemblMetazoa" id="CapteP183767"/>
    </source>
</evidence>
<feature type="transmembrane region" description="Helical" evidence="6">
    <location>
        <begin position="6"/>
        <end position="28"/>
    </location>
</feature>
<proteinExistence type="predicted"/>
<evidence type="ECO:0000256" key="2">
    <source>
        <dbReference type="ARBA" id="ARBA00022692"/>
    </source>
</evidence>
<protein>
    <recommendedName>
        <fullName evidence="10">Zinc/iron permease</fullName>
    </recommendedName>
</protein>
<sequence length="350" mass="39105">MAPDTQTTKIIVLCTLLISTFFFSMLPIKLFSVTLHELDRERRRRYKSVISLLSCFAAGVFLATCLLDLFPDVQSNLNAALVSMNVRVAYPLAEFILMCGMFFILIAEQFVLTLKDTQRDGERQPLLSDEPRNGLQWQVSTDTDVSQSYAESEIEEEETEERTEAYQDPSSHSIIRSLILLLALSLHSLFEGLAVGLQPTKKSVLEIFAALALHKSILAFSLGLNLVQSKMALKNIMKSNLLFSVTSPIGIAIGIVIIRFSPDQTVANLVDGVLEGMACGTFLFVVFFEILPHEFMTKKRYPNRMLKVLFLVLGYATVAGLLFLDPDNRPKRIFASDALPSQSPSFSFWG</sequence>
<keyword evidence="2 6" id="KW-0812">Transmembrane</keyword>
<evidence type="ECO:0000256" key="4">
    <source>
        <dbReference type="ARBA" id="ARBA00023136"/>
    </source>
</evidence>
<dbReference type="PANTHER" id="PTHR11040">
    <property type="entry name" value="ZINC/IRON TRANSPORTER"/>
    <property type="match status" value="1"/>
</dbReference>
<name>R7TST2_CAPTE</name>
<dbReference type="STRING" id="283909.R7TST2"/>
<dbReference type="HOGENOM" id="CLU_040462_0_1_1"/>
<reference evidence="7 9" key="2">
    <citation type="journal article" date="2013" name="Nature">
        <title>Insights into bilaterian evolution from three spiralian genomes.</title>
        <authorList>
            <person name="Simakov O."/>
            <person name="Marletaz F."/>
            <person name="Cho S.J."/>
            <person name="Edsinger-Gonzales E."/>
            <person name="Havlak P."/>
            <person name="Hellsten U."/>
            <person name="Kuo D.H."/>
            <person name="Larsson T."/>
            <person name="Lv J."/>
            <person name="Arendt D."/>
            <person name="Savage R."/>
            <person name="Osoegawa K."/>
            <person name="de Jong P."/>
            <person name="Grimwood J."/>
            <person name="Chapman J.A."/>
            <person name="Shapiro H."/>
            <person name="Aerts A."/>
            <person name="Otillar R.P."/>
            <person name="Terry A.Y."/>
            <person name="Boore J.L."/>
            <person name="Grigoriev I.V."/>
            <person name="Lindberg D.R."/>
            <person name="Seaver E.C."/>
            <person name="Weisblat D.A."/>
            <person name="Putnam N.H."/>
            <person name="Rokhsar D.S."/>
        </authorList>
    </citation>
    <scope>NUCLEOTIDE SEQUENCE</scope>
    <source>
        <strain evidence="7 9">I ESC-2004</strain>
    </source>
</reference>